<organism evidence="9 10">
    <name type="scientific">Lentzea albidocapillata subsp. violacea</name>
    <dbReference type="NCBI Taxonomy" id="128104"/>
    <lineage>
        <taxon>Bacteria</taxon>
        <taxon>Bacillati</taxon>
        <taxon>Actinomycetota</taxon>
        <taxon>Actinomycetes</taxon>
        <taxon>Pseudonocardiales</taxon>
        <taxon>Pseudonocardiaceae</taxon>
        <taxon>Lentzea</taxon>
    </lineage>
</organism>
<evidence type="ECO:0000256" key="5">
    <source>
        <dbReference type="ARBA" id="ARBA00022842"/>
    </source>
</evidence>
<dbReference type="FunFam" id="1.10.150.300:FF:000001">
    <property type="entry name" value="Ribosome-binding ATPase YchF"/>
    <property type="match status" value="1"/>
</dbReference>
<keyword evidence="5" id="KW-0460">Magnesium</keyword>
<accession>A0A1G9G367</accession>
<dbReference type="SUPFAM" id="SSF52540">
    <property type="entry name" value="P-loop containing nucleoside triphosphate hydrolases"/>
    <property type="match status" value="1"/>
</dbReference>
<comment type="function">
    <text evidence="6">ATPase that binds to both the 70S ribosome and the 50S ribosomal subunit in a nucleotide-independent manner.</text>
</comment>
<dbReference type="InterPro" id="IPR004095">
    <property type="entry name" value="TGS"/>
</dbReference>
<dbReference type="InterPro" id="IPR004396">
    <property type="entry name" value="ATPase_YchF/OLA1"/>
</dbReference>
<dbReference type="GO" id="GO:0016887">
    <property type="term" value="F:ATP hydrolysis activity"/>
    <property type="evidence" value="ECO:0007669"/>
    <property type="project" value="UniProtKB-UniRule"/>
</dbReference>
<gene>
    <name evidence="6" type="primary">ychF</name>
    <name evidence="9" type="ORF">SAMN04488074_10861</name>
</gene>
<keyword evidence="4 6" id="KW-0067">ATP-binding</keyword>
<dbReference type="GO" id="GO:0005525">
    <property type="term" value="F:GTP binding"/>
    <property type="evidence" value="ECO:0007669"/>
    <property type="project" value="InterPro"/>
</dbReference>
<dbReference type="InterPro" id="IPR012676">
    <property type="entry name" value="TGS-like"/>
</dbReference>
<dbReference type="CDD" id="cd04867">
    <property type="entry name" value="TGS_YchF_OLA1"/>
    <property type="match status" value="1"/>
</dbReference>
<feature type="domain" description="TGS" evidence="8">
    <location>
        <begin position="274"/>
        <end position="357"/>
    </location>
</feature>
<evidence type="ECO:0000259" key="7">
    <source>
        <dbReference type="PROSITE" id="PS51710"/>
    </source>
</evidence>
<dbReference type="FunFam" id="3.10.20.30:FF:000001">
    <property type="entry name" value="Ribosome-binding ATPase YchF"/>
    <property type="match status" value="1"/>
</dbReference>
<keyword evidence="3 6" id="KW-0547">Nucleotide-binding</keyword>
<dbReference type="RefSeq" id="WP_090007204.1">
    <property type="nucleotide sequence ID" value="NZ_FNET01000008.1"/>
</dbReference>
<protein>
    <recommendedName>
        <fullName evidence="6">Ribosome-binding ATPase YchF</fullName>
    </recommendedName>
</protein>
<dbReference type="PANTHER" id="PTHR23305:SF18">
    <property type="entry name" value="OBG-TYPE G DOMAIN-CONTAINING PROTEIN"/>
    <property type="match status" value="1"/>
</dbReference>
<dbReference type="PRINTS" id="PR00326">
    <property type="entry name" value="GTP1OBG"/>
</dbReference>
<dbReference type="GO" id="GO:0005524">
    <property type="term" value="F:ATP binding"/>
    <property type="evidence" value="ECO:0007669"/>
    <property type="project" value="UniProtKB-UniRule"/>
</dbReference>
<keyword evidence="2" id="KW-0479">Metal-binding</keyword>
<dbReference type="Gene3D" id="1.10.150.300">
    <property type="entry name" value="TGS-like domain"/>
    <property type="match status" value="1"/>
</dbReference>
<dbReference type="PROSITE" id="PS51710">
    <property type="entry name" value="G_OBG"/>
    <property type="match status" value="1"/>
</dbReference>
<comment type="similarity">
    <text evidence="6">Belongs to the TRAFAC class OBG-HflX-like GTPase superfamily. OBG GTPase family. YchF/OLA1 subfamily.</text>
</comment>
<evidence type="ECO:0000256" key="6">
    <source>
        <dbReference type="HAMAP-Rule" id="MF_00944"/>
    </source>
</evidence>
<dbReference type="Proteomes" id="UP000199682">
    <property type="component" value="Unassembled WGS sequence"/>
</dbReference>
<feature type="domain" description="OBG-type G" evidence="7">
    <location>
        <begin position="3"/>
        <end position="252"/>
    </location>
</feature>
<dbReference type="GO" id="GO:0046872">
    <property type="term" value="F:metal ion binding"/>
    <property type="evidence" value="ECO:0007669"/>
    <property type="project" value="UniProtKB-KW"/>
</dbReference>
<dbReference type="InterPro" id="IPR023192">
    <property type="entry name" value="TGS-like_dom_sf"/>
</dbReference>
<dbReference type="InterPro" id="IPR041706">
    <property type="entry name" value="YchF_N"/>
</dbReference>
<dbReference type="Pfam" id="PF06071">
    <property type="entry name" value="YchF-GTPase_C"/>
    <property type="match status" value="1"/>
</dbReference>
<evidence type="ECO:0000259" key="8">
    <source>
        <dbReference type="PROSITE" id="PS51880"/>
    </source>
</evidence>
<evidence type="ECO:0000256" key="1">
    <source>
        <dbReference type="ARBA" id="ARBA00001946"/>
    </source>
</evidence>
<evidence type="ECO:0000256" key="4">
    <source>
        <dbReference type="ARBA" id="ARBA00022840"/>
    </source>
</evidence>
<dbReference type="PROSITE" id="PS51880">
    <property type="entry name" value="TGS"/>
    <property type="match status" value="1"/>
</dbReference>
<comment type="cofactor">
    <cofactor evidence="1">
        <name>Mg(2+)</name>
        <dbReference type="ChEBI" id="CHEBI:18420"/>
    </cofactor>
</comment>
<evidence type="ECO:0000256" key="3">
    <source>
        <dbReference type="ARBA" id="ARBA00022741"/>
    </source>
</evidence>
<dbReference type="AlphaFoldDB" id="A0A1G9G367"/>
<dbReference type="NCBIfam" id="TIGR00092">
    <property type="entry name" value="redox-regulated ATPase YchF"/>
    <property type="match status" value="1"/>
</dbReference>
<dbReference type="PIRSF" id="PIRSF006641">
    <property type="entry name" value="CHP00092"/>
    <property type="match status" value="1"/>
</dbReference>
<dbReference type="EMBL" id="FNET01000008">
    <property type="protein sequence ID" value="SDK94713.1"/>
    <property type="molecule type" value="Genomic_DNA"/>
</dbReference>
<dbReference type="PANTHER" id="PTHR23305">
    <property type="entry name" value="OBG GTPASE FAMILY"/>
    <property type="match status" value="1"/>
</dbReference>
<feature type="binding site" evidence="6">
    <location>
        <begin position="12"/>
        <end position="17"/>
    </location>
    <ligand>
        <name>ATP</name>
        <dbReference type="ChEBI" id="CHEBI:30616"/>
    </ligand>
</feature>
<dbReference type="SUPFAM" id="SSF81271">
    <property type="entry name" value="TGS-like"/>
    <property type="match status" value="1"/>
</dbReference>
<dbReference type="InterPro" id="IPR006073">
    <property type="entry name" value="GTP-bd"/>
</dbReference>
<reference evidence="10" key="1">
    <citation type="submission" date="2016-10" db="EMBL/GenBank/DDBJ databases">
        <authorList>
            <person name="Varghese N."/>
            <person name="Submissions S."/>
        </authorList>
    </citation>
    <scope>NUCLEOTIDE SEQUENCE [LARGE SCALE GENOMIC DNA]</scope>
    <source>
        <strain evidence="10">DSM 44796</strain>
    </source>
</reference>
<dbReference type="InterPro" id="IPR012675">
    <property type="entry name" value="Beta-grasp_dom_sf"/>
</dbReference>
<dbReference type="Pfam" id="PF01926">
    <property type="entry name" value="MMR_HSR1"/>
    <property type="match status" value="1"/>
</dbReference>
<evidence type="ECO:0000256" key="2">
    <source>
        <dbReference type="ARBA" id="ARBA00022723"/>
    </source>
</evidence>
<name>A0A1G9G367_9PSEU</name>
<dbReference type="InterPro" id="IPR031167">
    <property type="entry name" value="G_OBG"/>
</dbReference>
<dbReference type="Gene3D" id="3.40.50.300">
    <property type="entry name" value="P-loop containing nucleotide triphosphate hydrolases"/>
    <property type="match status" value="1"/>
</dbReference>
<dbReference type="InterPro" id="IPR027417">
    <property type="entry name" value="P-loop_NTPase"/>
</dbReference>
<sequence length="359" mass="38724">MSLTLGIVGLPNVGKSTLFNALTRNDVLAANYPFATIEPNVGVVPLPDARLSKLAEIFGSEREVPAVVSFVDIAGIVKGASEGEGLGNKFLANIREANAICQVIRVFDDPDVVHVDGRVDPSSDIETINTELILADLQTLEKAIPRIEKEARMQKDRRAVLETAKKAKDILDAGRTLFAAQSEVDGELLRELSLLTTKPFLYVFNADEGVLTDDARVKELRELVAPADAVFLDAKVESELLELDEESALELLESIGQPEPGLHSLARAGFHTLGLQTYLTAGPKEARAWTIPQGATAPQAAGVIHTDFEKGFIKAEVVSFDDLVASGSKADAKAAGKVRMEGKDYVMNDGDVVEFRFNV</sequence>
<dbReference type="Gene3D" id="3.10.20.30">
    <property type="match status" value="1"/>
</dbReference>
<dbReference type="InterPro" id="IPR013029">
    <property type="entry name" value="YchF_C"/>
</dbReference>
<dbReference type="GO" id="GO:0043023">
    <property type="term" value="F:ribosomal large subunit binding"/>
    <property type="evidence" value="ECO:0007669"/>
    <property type="project" value="UniProtKB-UniRule"/>
</dbReference>
<dbReference type="GO" id="GO:0005737">
    <property type="term" value="C:cytoplasm"/>
    <property type="evidence" value="ECO:0007669"/>
    <property type="project" value="TreeGrafter"/>
</dbReference>
<evidence type="ECO:0000313" key="9">
    <source>
        <dbReference type="EMBL" id="SDK94713.1"/>
    </source>
</evidence>
<dbReference type="HAMAP" id="MF_00944">
    <property type="entry name" value="YchF_OLA1_ATPase"/>
    <property type="match status" value="1"/>
</dbReference>
<dbReference type="CDD" id="cd01900">
    <property type="entry name" value="YchF"/>
    <property type="match status" value="1"/>
</dbReference>
<proteinExistence type="inferred from homology"/>
<evidence type="ECO:0000313" key="10">
    <source>
        <dbReference type="Proteomes" id="UP000199682"/>
    </source>
</evidence>